<evidence type="ECO:0000313" key="2">
    <source>
        <dbReference type="Proteomes" id="UP001549119"/>
    </source>
</evidence>
<comment type="caution">
    <text evidence="1">The sequence shown here is derived from an EMBL/GenBank/DDBJ whole genome shotgun (WGS) entry which is preliminary data.</text>
</comment>
<proteinExistence type="predicted"/>
<organism evidence="1 2">
    <name type="scientific">Methylobacterium radiotolerans</name>
    <dbReference type="NCBI Taxonomy" id="31998"/>
    <lineage>
        <taxon>Bacteria</taxon>
        <taxon>Pseudomonadati</taxon>
        <taxon>Pseudomonadota</taxon>
        <taxon>Alphaproteobacteria</taxon>
        <taxon>Hyphomicrobiales</taxon>
        <taxon>Methylobacteriaceae</taxon>
        <taxon>Methylobacterium</taxon>
    </lineage>
</organism>
<dbReference type="EMBL" id="JBEPNW010000002">
    <property type="protein sequence ID" value="MET3868259.1"/>
    <property type="molecule type" value="Genomic_DNA"/>
</dbReference>
<reference evidence="1 2" key="1">
    <citation type="submission" date="2024-06" db="EMBL/GenBank/DDBJ databases">
        <title>Genomics of switchgrass bacterial isolates.</title>
        <authorList>
            <person name="Shade A."/>
        </authorList>
    </citation>
    <scope>NUCLEOTIDE SEQUENCE [LARGE SCALE GENOMIC DNA]</scope>
    <source>
        <strain evidence="1 2">PvP084</strain>
    </source>
</reference>
<dbReference type="Proteomes" id="UP001549119">
    <property type="component" value="Unassembled WGS sequence"/>
</dbReference>
<dbReference type="RefSeq" id="WP_209650512.1">
    <property type="nucleotide sequence ID" value="NZ_JBEPNV010000001.1"/>
</dbReference>
<evidence type="ECO:0000313" key="1">
    <source>
        <dbReference type="EMBL" id="MET3868259.1"/>
    </source>
</evidence>
<sequence>MKTAPPPIALADLDRDELLQLLQDRPVYGLRPSDLWSARYDVLERRAKVAAERREATGDAYYPFMRGVDPSTMSKRAWSKLQADREAARKAHEAAERAYRRAAGARDRAFDALMASYDHRREPA</sequence>
<protein>
    <submittedName>
        <fullName evidence="1">Uncharacterized protein</fullName>
    </submittedName>
</protein>
<accession>A0ABV2NP06</accession>
<gene>
    <name evidence="1" type="ORF">ABIC20_005568</name>
</gene>
<name>A0ABV2NP06_9HYPH</name>
<keyword evidence="2" id="KW-1185">Reference proteome</keyword>